<comment type="caution">
    <text evidence="4">The sequence shown here is derived from an EMBL/GenBank/DDBJ whole genome shotgun (WGS) entry which is preliminary data.</text>
</comment>
<evidence type="ECO:0000259" key="3">
    <source>
        <dbReference type="SMART" id="SM00507"/>
    </source>
</evidence>
<keyword evidence="5" id="KW-1185">Reference proteome</keyword>
<keyword evidence="4" id="KW-0378">Hydrolase</keyword>
<dbReference type="InterPro" id="IPR002711">
    <property type="entry name" value="HNH"/>
</dbReference>
<dbReference type="Proteomes" id="UP000315759">
    <property type="component" value="Unassembled WGS sequence"/>
</dbReference>
<sequence length="439" mass="48091">MSSATTSLSSKERLDVLFSEMEELAGQRNAIDSRLVEIAAEIEGDGIWGATGCRSVPALVAWKLGISPHNAETIVTAARRLEEFPRCAAMMREGQLSLDQVAVIAERAGTGSDEHYAQLASVATVTQLRMAIKLEPRPKPDRKPEPERSVRKTVGETHTTYRITLPKVEAAKLDAALDSHRDALVAAWKRDHDGDTDIESDINAGGGYGEVYGGARHGENSDGPSVQVPPFPTTTDALMSVVEAGWDTDVARRPHGQHTTVIVHLDVENRNAALHLGSFLSEEDRRYLMCEADCEIWLERHGQVIGSGRATRQISRRLRRALEHRDRCCVVPGCGATRGLHAHHIRHWEDGGATELDNLVLLCPFHHRLHHSGGITITGPVGNLVVTDAGGKPLNPGSLARPPTQPRPSVKPCRGPLGERAEWWWYTPFEPQPPPEIPN</sequence>
<comment type="similarity">
    <text evidence="1">Belongs to the Rv1128c/1148c/1588c/1702c/1945/3466 family.</text>
</comment>
<reference evidence="4 5" key="1">
    <citation type="submission" date="2018-10" db="EMBL/GenBank/DDBJ databases">
        <title>Draft genome of Mycobacterium hodleri strain B.</title>
        <authorList>
            <person name="Amande T.J."/>
            <person name="Mcgenity T.J."/>
        </authorList>
    </citation>
    <scope>NUCLEOTIDE SEQUENCE [LARGE SCALE GENOMIC DNA]</scope>
    <source>
        <strain evidence="4 5">B</strain>
    </source>
</reference>
<dbReference type="RefSeq" id="WP_142555342.1">
    <property type="nucleotide sequence ID" value="NZ_VIFX01000051.1"/>
</dbReference>
<keyword evidence="4" id="KW-0540">Nuclease</keyword>
<dbReference type="AlphaFoldDB" id="A0A544VT07"/>
<evidence type="ECO:0000313" key="5">
    <source>
        <dbReference type="Proteomes" id="UP000315759"/>
    </source>
</evidence>
<dbReference type="Pfam" id="PF01844">
    <property type="entry name" value="HNH"/>
    <property type="match status" value="1"/>
</dbReference>
<dbReference type="GO" id="GO:0004519">
    <property type="term" value="F:endonuclease activity"/>
    <property type="evidence" value="ECO:0007669"/>
    <property type="project" value="UniProtKB-KW"/>
</dbReference>
<name>A0A544VT07_9MYCO</name>
<feature type="region of interest" description="Disordered" evidence="2">
    <location>
        <begin position="392"/>
        <end position="416"/>
    </location>
</feature>
<dbReference type="GO" id="GO:0003676">
    <property type="term" value="F:nucleic acid binding"/>
    <property type="evidence" value="ECO:0007669"/>
    <property type="project" value="InterPro"/>
</dbReference>
<proteinExistence type="inferred from homology"/>
<organism evidence="4 5">
    <name type="scientific">Mycolicibacterium hodleri</name>
    <dbReference type="NCBI Taxonomy" id="49897"/>
    <lineage>
        <taxon>Bacteria</taxon>
        <taxon>Bacillati</taxon>
        <taxon>Actinomycetota</taxon>
        <taxon>Actinomycetes</taxon>
        <taxon>Mycobacteriales</taxon>
        <taxon>Mycobacteriaceae</taxon>
        <taxon>Mycolicibacterium</taxon>
    </lineage>
</organism>
<dbReference type="CDD" id="cd00085">
    <property type="entry name" value="HNHc"/>
    <property type="match status" value="1"/>
</dbReference>
<evidence type="ECO:0000256" key="2">
    <source>
        <dbReference type="SAM" id="MobiDB-lite"/>
    </source>
</evidence>
<dbReference type="EMBL" id="VIFX01000051">
    <property type="protein sequence ID" value="TQR83122.1"/>
    <property type="molecule type" value="Genomic_DNA"/>
</dbReference>
<dbReference type="GO" id="GO:0008270">
    <property type="term" value="F:zinc ion binding"/>
    <property type="evidence" value="ECO:0007669"/>
    <property type="project" value="InterPro"/>
</dbReference>
<protein>
    <submittedName>
        <fullName evidence="4">HNH endonuclease</fullName>
    </submittedName>
</protein>
<dbReference type="Gene3D" id="1.10.30.50">
    <property type="match status" value="1"/>
</dbReference>
<evidence type="ECO:0000256" key="1">
    <source>
        <dbReference type="ARBA" id="ARBA00023450"/>
    </source>
</evidence>
<feature type="domain" description="HNH nuclease" evidence="3">
    <location>
        <begin position="317"/>
        <end position="368"/>
    </location>
</feature>
<evidence type="ECO:0000313" key="4">
    <source>
        <dbReference type="EMBL" id="TQR83122.1"/>
    </source>
</evidence>
<keyword evidence="4" id="KW-0255">Endonuclease</keyword>
<accession>A0A544VT07</accession>
<gene>
    <name evidence="4" type="ORF">D8S82_28650</name>
</gene>
<dbReference type="InterPro" id="IPR003870">
    <property type="entry name" value="DUF222"/>
</dbReference>
<dbReference type="SMART" id="SM00507">
    <property type="entry name" value="HNHc"/>
    <property type="match status" value="1"/>
</dbReference>
<dbReference type="Pfam" id="PF02720">
    <property type="entry name" value="DUF222"/>
    <property type="match status" value="1"/>
</dbReference>
<dbReference type="InterPro" id="IPR003615">
    <property type="entry name" value="HNH_nuc"/>
</dbReference>